<keyword evidence="1" id="KW-0934">Plastid</keyword>
<dbReference type="EMBL" id="MT117916">
    <property type="protein sequence ID" value="QJH88382.1"/>
    <property type="molecule type" value="Genomic_DNA"/>
</dbReference>
<evidence type="ECO:0008006" key="2">
    <source>
        <dbReference type="Google" id="ProtNLM"/>
    </source>
</evidence>
<keyword evidence="1" id="KW-0150">Chloroplast</keyword>
<geneLocation type="chloroplast" evidence="1"/>
<name>A0A6M3WWA6_PTELU</name>
<reference evidence="1" key="1">
    <citation type="journal article" date="2020" name="J. Phycol.">
        <title>The Organelle Genomes in the Photosynthetic Red Algal Parasite Pterocladiophila hemisphaerica (Florideophyceae, Rhodophyta) Have Elevated Substitution Rates and Extreme Gene Loss in the Plastid Genome.</title>
        <authorList>
            <person name="Preuss M."/>
            <person name="Verbruggen H."/>
            <person name="Zuccarello G.C."/>
        </authorList>
    </citation>
    <scope>NUCLEOTIDE SEQUENCE</scope>
</reference>
<dbReference type="InterPro" id="IPR029057">
    <property type="entry name" value="PRTase-like"/>
</dbReference>
<gene>
    <name evidence="1" type="primary">orf181</name>
</gene>
<protein>
    <recommendedName>
        <fullName evidence="2">Uracil phosphoribosyltransferase</fullName>
    </recommendedName>
</protein>
<organism evidence="1">
    <name type="scientific">Pterocladia lucida</name>
    <name type="common">Red seaweed</name>
    <name type="synonym">Fucus lucidus</name>
    <dbReference type="NCBI Taxonomy" id="31408"/>
    <lineage>
        <taxon>Eukaryota</taxon>
        <taxon>Rhodophyta</taxon>
        <taxon>Florideophyceae</taxon>
        <taxon>Rhodymeniophycidae</taxon>
        <taxon>Gelidiales</taxon>
        <taxon>Pterocladiaceae</taxon>
        <taxon>Pterocladia</taxon>
    </lineage>
</organism>
<dbReference type="AlphaFoldDB" id="A0A6M3WWA6"/>
<proteinExistence type="predicted"/>
<evidence type="ECO:0000313" key="1">
    <source>
        <dbReference type="EMBL" id="QJH88382.1"/>
    </source>
</evidence>
<dbReference type="SUPFAM" id="SSF53271">
    <property type="entry name" value="PRTase-like"/>
    <property type="match status" value="1"/>
</dbReference>
<dbReference type="Gene3D" id="3.40.50.2020">
    <property type="match status" value="1"/>
</dbReference>
<accession>A0A6M3WWA6</accession>
<sequence length="181" mass="21419">MRLNIYLLSHPLIHILSDYIIEREEKNNFAYYLKAQQLGIFLIYEILRSWIKTKEVYIKKIHTTKQINIIDPLESYSIVTDLTSSHHIITAIGSILPYTQFKQINKLSTKINYHFNEKIILFEKSLCNYKTLQSIDFLVRHKEIDINHIKVACIICNNKVLDQIGYIYPNLKIYTTKIIQS</sequence>